<dbReference type="PROSITE" id="PS50075">
    <property type="entry name" value="CARRIER"/>
    <property type="match status" value="1"/>
</dbReference>
<dbReference type="InterPro" id="IPR009081">
    <property type="entry name" value="PP-bd_ACP"/>
</dbReference>
<comment type="caution">
    <text evidence="2">The sequence shown here is derived from an EMBL/GenBank/DDBJ whole genome shotgun (WGS) entry which is preliminary data.</text>
</comment>
<dbReference type="AlphaFoldDB" id="A0A428ZCI5"/>
<dbReference type="EMBL" id="QHKI01000011">
    <property type="protein sequence ID" value="RSM85751.1"/>
    <property type="molecule type" value="Genomic_DNA"/>
</dbReference>
<reference evidence="2 3" key="1">
    <citation type="submission" date="2018-05" db="EMBL/GenBank/DDBJ databases">
        <title>Evolution of GPA BGCs.</title>
        <authorList>
            <person name="Waglechner N."/>
            <person name="Wright G.D."/>
        </authorList>
    </citation>
    <scope>NUCLEOTIDE SEQUENCE [LARGE SCALE GENOMIC DNA]</scope>
    <source>
        <strain evidence="2 3">A82846</strain>
    </source>
</reference>
<dbReference type="RefSeq" id="WP_125726891.1">
    <property type="nucleotide sequence ID" value="NZ_QHKI01000011.1"/>
</dbReference>
<name>A0A428ZCI5_KIBAR</name>
<dbReference type="InterPro" id="IPR036736">
    <property type="entry name" value="ACP-like_sf"/>
</dbReference>
<feature type="domain" description="Carrier" evidence="1">
    <location>
        <begin position="13"/>
        <end position="87"/>
    </location>
</feature>
<proteinExistence type="predicted"/>
<evidence type="ECO:0000313" key="2">
    <source>
        <dbReference type="EMBL" id="RSM85751.1"/>
    </source>
</evidence>
<sequence length="90" mass="9969">MTSFDIPPERESVVNEEDVRAWLAELLDIAVEELPSPTEDLIDHGLHSIAIMQFADRCRRAGAAIDARQLAERPSIQEWLVLLSAKGSTG</sequence>
<gene>
    <name evidence="2" type="ORF">DMH04_16260</name>
</gene>
<dbReference type="SUPFAM" id="SSF47336">
    <property type="entry name" value="ACP-like"/>
    <property type="match status" value="1"/>
</dbReference>
<protein>
    <submittedName>
        <fullName evidence="2">Acyl carrier protein</fullName>
    </submittedName>
</protein>
<dbReference type="Gene3D" id="1.10.1200.10">
    <property type="entry name" value="ACP-like"/>
    <property type="match status" value="1"/>
</dbReference>
<evidence type="ECO:0000313" key="3">
    <source>
        <dbReference type="Proteomes" id="UP000287547"/>
    </source>
</evidence>
<organism evidence="2 3">
    <name type="scientific">Kibdelosporangium aridum</name>
    <dbReference type="NCBI Taxonomy" id="2030"/>
    <lineage>
        <taxon>Bacteria</taxon>
        <taxon>Bacillati</taxon>
        <taxon>Actinomycetota</taxon>
        <taxon>Actinomycetes</taxon>
        <taxon>Pseudonocardiales</taxon>
        <taxon>Pseudonocardiaceae</taxon>
        <taxon>Kibdelosporangium</taxon>
    </lineage>
</organism>
<dbReference type="OrthoDB" id="2455700at2"/>
<dbReference type="Proteomes" id="UP000287547">
    <property type="component" value="Unassembled WGS sequence"/>
</dbReference>
<accession>A0A428ZCI5</accession>
<evidence type="ECO:0000259" key="1">
    <source>
        <dbReference type="PROSITE" id="PS50075"/>
    </source>
</evidence>
<dbReference type="Pfam" id="PF00550">
    <property type="entry name" value="PP-binding"/>
    <property type="match status" value="1"/>
</dbReference>